<dbReference type="Proteomes" id="UP000289738">
    <property type="component" value="Chromosome B03"/>
</dbReference>
<keyword evidence="2" id="KW-1185">Reference proteome</keyword>
<evidence type="ECO:0000313" key="2">
    <source>
        <dbReference type="Proteomes" id="UP000289738"/>
    </source>
</evidence>
<accession>A0A445A4Z2</accession>
<sequence>MYKKGNYCVQRECSVEIWHELGFSQVAKHHEAQSSDRETWQRRSSYAVTEMEGGGRAVAVVSQRLVGRGELKNQNPIHHCEKGGAALTSLQPMRRTQKSSVASNTGGVNHSSSNYGIGVAGYGGLNGPGSSPINSAPTCRPEGASMELPVSRRLSPTKIGRPEERQRRSLRQEVVVFANAGRERTFQWSSFETRSEGSSAQRRRLRKSSICSASKLLAADRVGRRKFEWRRCLTVLNSGDGTE</sequence>
<comment type="caution">
    <text evidence="1">The sequence shown here is derived from an EMBL/GenBank/DDBJ whole genome shotgun (WGS) entry which is preliminary data.</text>
</comment>
<reference evidence="1 2" key="1">
    <citation type="submission" date="2019-01" db="EMBL/GenBank/DDBJ databases">
        <title>Sequencing of cultivated peanut Arachis hypogaea provides insights into genome evolution and oil improvement.</title>
        <authorList>
            <person name="Chen X."/>
        </authorList>
    </citation>
    <scope>NUCLEOTIDE SEQUENCE [LARGE SCALE GENOMIC DNA]</scope>
    <source>
        <strain evidence="2">cv. Fuhuasheng</strain>
        <tissue evidence="1">Leaves</tissue>
    </source>
</reference>
<name>A0A445A4Z2_ARAHY</name>
<dbReference type="AlphaFoldDB" id="A0A445A4Z2"/>
<protein>
    <submittedName>
        <fullName evidence="1">Uncharacterized protein</fullName>
    </submittedName>
</protein>
<organism evidence="1 2">
    <name type="scientific">Arachis hypogaea</name>
    <name type="common">Peanut</name>
    <dbReference type="NCBI Taxonomy" id="3818"/>
    <lineage>
        <taxon>Eukaryota</taxon>
        <taxon>Viridiplantae</taxon>
        <taxon>Streptophyta</taxon>
        <taxon>Embryophyta</taxon>
        <taxon>Tracheophyta</taxon>
        <taxon>Spermatophyta</taxon>
        <taxon>Magnoliopsida</taxon>
        <taxon>eudicotyledons</taxon>
        <taxon>Gunneridae</taxon>
        <taxon>Pentapetalae</taxon>
        <taxon>rosids</taxon>
        <taxon>fabids</taxon>
        <taxon>Fabales</taxon>
        <taxon>Fabaceae</taxon>
        <taxon>Papilionoideae</taxon>
        <taxon>50 kb inversion clade</taxon>
        <taxon>dalbergioids sensu lato</taxon>
        <taxon>Dalbergieae</taxon>
        <taxon>Pterocarpus clade</taxon>
        <taxon>Arachis</taxon>
    </lineage>
</organism>
<evidence type="ECO:0000313" key="1">
    <source>
        <dbReference type="EMBL" id="RYR21521.1"/>
    </source>
</evidence>
<gene>
    <name evidence="1" type="ORF">Ahy_B03g066831</name>
</gene>
<proteinExistence type="predicted"/>
<dbReference type="EMBL" id="SDMP01000013">
    <property type="protein sequence ID" value="RYR21521.1"/>
    <property type="molecule type" value="Genomic_DNA"/>
</dbReference>